<feature type="non-terminal residue" evidence="8">
    <location>
        <position position="91"/>
    </location>
</feature>
<reference evidence="8 9" key="1">
    <citation type="submission" date="2011-02" db="EMBL/GenBank/DDBJ databases">
        <title>The Genome Sequence of Sphaeroforma arctica JP610.</title>
        <authorList>
            <consortium name="The Broad Institute Genome Sequencing Platform"/>
            <person name="Russ C."/>
            <person name="Cuomo C."/>
            <person name="Young S.K."/>
            <person name="Zeng Q."/>
            <person name="Gargeya S."/>
            <person name="Alvarado L."/>
            <person name="Berlin A."/>
            <person name="Chapman S.B."/>
            <person name="Chen Z."/>
            <person name="Freedman E."/>
            <person name="Gellesch M."/>
            <person name="Goldberg J."/>
            <person name="Griggs A."/>
            <person name="Gujja S."/>
            <person name="Heilman E."/>
            <person name="Heiman D."/>
            <person name="Howarth C."/>
            <person name="Mehta T."/>
            <person name="Neiman D."/>
            <person name="Pearson M."/>
            <person name="Roberts A."/>
            <person name="Saif S."/>
            <person name="Shea T."/>
            <person name="Shenoy N."/>
            <person name="Sisk P."/>
            <person name="Stolte C."/>
            <person name="Sykes S."/>
            <person name="White J."/>
            <person name="Yandava C."/>
            <person name="Burger G."/>
            <person name="Gray M.W."/>
            <person name="Holland P.W.H."/>
            <person name="King N."/>
            <person name="Lang F.B.F."/>
            <person name="Roger A.J."/>
            <person name="Ruiz-Trillo I."/>
            <person name="Haas B."/>
            <person name="Nusbaum C."/>
            <person name="Birren B."/>
        </authorList>
    </citation>
    <scope>NUCLEOTIDE SEQUENCE [LARGE SCALE GENOMIC DNA]</scope>
    <source>
        <strain evidence="8 9">JP610</strain>
    </source>
</reference>
<keyword evidence="5" id="KW-0812">Transmembrane</keyword>
<evidence type="ECO:0000256" key="5">
    <source>
        <dbReference type="ARBA" id="ARBA00022692"/>
    </source>
</evidence>
<comment type="similarity">
    <text evidence="2">Belongs to the dpy-19 family.</text>
</comment>
<evidence type="ECO:0000256" key="4">
    <source>
        <dbReference type="ARBA" id="ARBA00022679"/>
    </source>
</evidence>
<dbReference type="GeneID" id="25917598"/>
<evidence type="ECO:0000313" key="8">
    <source>
        <dbReference type="EMBL" id="KNC70379.1"/>
    </source>
</evidence>
<feature type="non-terminal residue" evidence="8">
    <location>
        <position position="1"/>
    </location>
</feature>
<keyword evidence="4" id="KW-0808">Transferase</keyword>
<evidence type="ECO:0000313" key="9">
    <source>
        <dbReference type="Proteomes" id="UP000054560"/>
    </source>
</evidence>
<dbReference type="AlphaFoldDB" id="A0A0L0F1A4"/>
<dbReference type="PANTHER" id="PTHR31488">
    <property type="entry name" value="DPY-19-LIKE 1, LIKE (H. SAPIENS)"/>
    <property type="match status" value="1"/>
</dbReference>
<dbReference type="RefSeq" id="XP_014144281.1">
    <property type="nucleotide sequence ID" value="XM_014288806.1"/>
</dbReference>
<dbReference type="EMBL" id="KQ251336">
    <property type="protein sequence ID" value="KNC70379.1"/>
    <property type="molecule type" value="Genomic_DNA"/>
</dbReference>
<evidence type="ECO:0000256" key="2">
    <source>
        <dbReference type="ARBA" id="ARBA00008744"/>
    </source>
</evidence>
<organism evidence="8 9">
    <name type="scientific">Sphaeroforma arctica JP610</name>
    <dbReference type="NCBI Taxonomy" id="667725"/>
    <lineage>
        <taxon>Eukaryota</taxon>
        <taxon>Ichthyosporea</taxon>
        <taxon>Ichthyophonida</taxon>
        <taxon>Sphaeroforma</taxon>
    </lineage>
</organism>
<proteinExistence type="inferred from homology"/>
<keyword evidence="7" id="KW-0472">Membrane</keyword>
<gene>
    <name evidence="8" type="ORF">SARC_17094</name>
</gene>
<keyword evidence="9" id="KW-1185">Reference proteome</keyword>
<dbReference type="eggNOG" id="KOG4587">
    <property type="taxonomic scope" value="Eukaryota"/>
</dbReference>
<dbReference type="InterPro" id="IPR018732">
    <property type="entry name" value="Dpy-19/Dpy-19-like"/>
</dbReference>
<dbReference type="PANTHER" id="PTHR31488:SF1">
    <property type="entry name" value="C-MANNOSYLTRANSFERASE DPY19L1"/>
    <property type="match status" value="1"/>
</dbReference>
<keyword evidence="6" id="KW-1133">Transmembrane helix</keyword>
<name>A0A0L0F1A4_9EUKA</name>
<dbReference type="OrthoDB" id="6019623at2759"/>
<dbReference type="Pfam" id="PF10034">
    <property type="entry name" value="Dpy19"/>
    <property type="match status" value="1"/>
</dbReference>
<dbReference type="GO" id="GO:0000030">
    <property type="term" value="F:mannosyltransferase activity"/>
    <property type="evidence" value="ECO:0007669"/>
    <property type="project" value="TreeGrafter"/>
</dbReference>
<evidence type="ECO:0000256" key="7">
    <source>
        <dbReference type="ARBA" id="ARBA00023136"/>
    </source>
</evidence>
<comment type="subcellular location">
    <subcellularLocation>
        <location evidence="1">Membrane</location>
        <topology evidence="1">Multi-pass membrane protein</topology>
    </subcellularLocation>
</comment>
<keyword evidence="3" id="KW-0328">Glycosyltransferase</keyword>
<evidence type="ECO:0000256" key="3">
    <source>
        <dbReference type="ARBA" id="ARBA00022676"/>
    </source>
</evidence>
<dbReference type="Proteomes" id="UP000054560">
    <property type="component" value="Unassembled WGS sequence"/>
</dbReference>
<dbReference type="GO" id="GO:0005637">
    <property type="term" value="C:nuclear inner membrane"/>
    <property type="evidence" value="ECO:0007669"/>
    <property type="project" value="TreeGrafter"/>
</dbReference>
<sequence length="91" mass="10236">NTPEDAVITGDMSTMGSVRLMANRTTANHPHYEDQAIRHKTYKIAHWFGWRPVQEVHAILSGYGITHVVNHLPPCNYALTKKGTGYADFVE</sequence>
<evidence type="ECO:0000256" key="6">
    <source>
        <dbReference type="ARBA" id="ARBA00022989"/>
    </source>
</evidence>
<protein>
    <submittedName>
        <fullName evidence="8">Uncharacterized protein</fullName>
    </submittedName>
</protein>
<evidence type="ECO:0000256" key="1">
    <source>
        <dbReference type="ARBA" id="ARBA00004141"/>
    </source>
</evidence>
<accession>A0A0L0F1A4</accession>